<protein>
    <submittedName>
        <fullName evidence="4">MYND-type domain-containing protein</fullName>
    </submittedName>
</protein>
<feature type="region of interest" description="Disordered" evidence="2">
    <location>
        <begin position="440"/>
        <end position="460"/>
    </location>
</feature>
<dbReference type="SMART" id="SM00401">
    <property type="entry name" value="ZnF_GATA"/>
    <property type="match status" value="1"/>
</dbReference>
<dbReference type="GO" id="GO:0006355">
    <property type="term" value="P:regulation of DNA-templated transcription"/>
    <property type="evidence" value="ECO:0007669"/>
    <property type="project" value="InterPro"/>
</dbReference>
<dbReference type="GO" id="GO:0043565">
    <property type="term" value="F:sequence-specific DNA binding"/>
    <property type="evidence" value="ECO:0007669"/>
    <property type="project" value="InterPro"/>
</dbReference>
<evidence type="ECO:0000256" key="2">
    <source>
        <dbReference type="SAM" id="MobiDB-lite"/>
    </source>
</evidence>
<name>A0A8H6SU31_9AGAR</name>
<dbReference type="GO" id="GO:0008270">
    <property type="term" value="F:zinc ion binding"/>
    <property type="evidence" value="ECO:0007669"/>
    <property type="project" value="UniProtKB-KW"/>
</dbReference>
<evidence type="ECO:0000256" key="1">
    <source>
        <dbReference type="PROSITE-ProRule" id="PRU00094"/>
    </source>
</evidence>
<evidence type="ECO:0000313" key="4">
    <source>
        <dbReference type="EMBL" id="KAF7306185.1"/>
    </source>
</evidence>
<feature type="compositionally biased region" description="Polar residues" evidence="2">
    <location>
        <begin position="391"/>
        <end position="418"/>
    </location>
</feature>
<keyword evidence="1" id="KW-0479">Metal-binding</keyword>
<dbReference type="RefSeq" id="XP_037221204.1">
    <property type="nucleotide sequence ID" value="XM_037360912.1"/>
</dbReference>
<accession>A0A8H6SU31</accession>
<keyword evidence="5" id="KW-1185">Reference proteome</keyword>
<organism evidence="4 5">
    <name type="scientific">Mycena indigotica</name>
    <dbReference type="NCBI Taxonomy" id="2126181"/>
    <lineage>
        <taxon>Eukaryota</taxon>
        <taxon>Fungi</taxon>
        <taxon>Dikarya</taxon>
        <taxon>Basidiomycota</taxon>
        <taxon>Agaricomycotina</taxon>
        <taxon>Agaricomycetes</taxon>
        <taxon>Agaricomycetidae</taxon>
        <taxon>Agaricales</taxon>
        <taxon>Marasmiineae</taxon>
        <taxon>Mycenaceae</taxon>
        <taxon>Mycena</taxon>
    </lineage>
</organism>
<dbReference type="GeneID" id="59343428"/>
<dbReference type="OrthoDB" id="3059234at2759"/>
<evidence type="ECO:0000259" key="3">
    <source>
        <dbReference type="PROSITE" id="PS50114"/>
    </source>
</evidence>
<gene>
    <name evidence="4" type="ORF">MIND_00408800</name>
</gene>
<dbReference type="SUPFAM" id="SSF57716">
    <property type="entry name" value="Glucocorticoid receptor-like (DNA-binding domain)"/>
    <property type="match status" value="1"/>
</dbReference>
<dbReference type="InterPro" id="IPR000679">
    <property type="entry name" value="Znf_GATA"/>
</dbReference>
<keyword evidence="1" id="KW-0862">Zinc</keyword>
<dbReference type="AlphaFoldDB" id="A0A8H6SU31"/>
<dbReference type="CDD" id="cd00202">
    <property type="entry name" value="ZnF_GATA"/>
    <property type="match status" value="1"/>
</dbReference>
<proteinExistence type="predicted"/>
<dbReference type="PROSITE" id="PS50114">
    <property type="entry name" value="GATA_ZN_FINGER_2"/>
    <property type="match status" value="1"/>
</dbReference>
<evidence type="ECO:0000313" key="5">
    <source>
        <dbReference type="Proteomes" id="UP000636479"/>
    </source>
</evidence>
<keyword evidence="1" id="KW-0863">Zinc-finger</keyword>
<reference evidence="4" key="1">
    <citation type="submission" date="2020-05" db="EMBL/GenBank/DDBJ databases">
        <title>Mycena genomes resolve the evolution of fungal bioluminescence.</title>
        <authorList>
            <person name="Tsai I.J."/>
        </authorList>
    </citation>
    <scope>NUCLEOTIDE SEQUENCE</scope>
    <source>
        <strain evidence="4">171206Taipei</strain>
    </source>
</reference>
<dbReference type="EMBL" id="JACAZF010000004">
    <property type="protein sequence ID" value="KAF7306185.1"/>
    <property type="molecule type" value="Genomic_DNA"/>
</dbReference>
<comment type="caution">
    <text evidence="4">The sequence shown here is derived from an EMBL/GenBank/DDBJ whole genome shotgun (WGS) entry which is preliminary data.</text>
</comment>
<dbReference type="InterPro" id="IPR013088">
    <property type="entry name" value="Znf_NHR/GATA"/>
</dbReference>
<dbReference type="Proteomes" id="UP000636479">
    <property type="component" value="Unassembled WGS sequence"/>
</dbReference>
<sequence length="531" mass="57642">MHDSLRLSKMHRLPVRLKIAAEKVLSRGAGMKEAVEVLAVAGRTTEHSALLLPVFYAMLDTAVIPELRAPGFVDENIDTARRHATCAVWGIDGVQRVTHVITVAAFSDIWRRCWPWVEFLTEYSMVLALPSSSLRTDTATPPGELPALWLRLLTRLLALCVTLDSAVIGQTRGFRVLLGEAWAHVVHVEPEDAACLQDVAVSLTLIMRSADTDIIGDIAEGAGGKQALATVIVGDLWNSWPDGTEPASSASLRRATSLFAFLRLALDNGLTEELQGEEIVAGLTIACASLSVATRADGMRTELMNDALSLLVQVLDGPWPQVRVAEAIETGLFAVLHTMTRWSSPANTTLLIKLFRDTLPPLLPLRPVAAVLQEALLEVRDMDSAMCIQSPERSSSPNLRYSPSESGPNPRPSMSCTADSEHPDANHVDAHFALLPEQHSPQSISTGAGPGPLGAEPTMTDDPPPLPSVRVTLRPCCFNCWTTESNTWRRSRLSVGKIVCIECGVFERKHSRPRPVQFPCVPPIGLVATKT</sequence>
<feature type="domain" description="GATA-type" evidence="3">
    <location>
        <begin position="477"/>
        <end position="530"/>
    </location>
</feature>
<feature type="region of interest" description="Disordered" evidence="2">
    <location>
        <begin position="387"/>
        <end position="422"/>
    </location>
</feature>
<dbReference type="Gene3D" id="3.30.50.10">
    <property type="entry name" value="Erythroid Transcription Factor GATA-1, subunit A"/>
    <property type="match status" value="1"/>
</dbReference>